<dbReference type="Proteomes" id="UP000444960">
    <property type="component" value="Unassembled WGS sequence"/>
</dbReference>
<dbReference type="AlphaFoldDB" id="A0A7I9VF84"/>
<gene>
    <name evidence="1" type="ORF">nbrc107696_43080</name>
</gene>
<sequence>MQPERSWREVDGYKIPECIVVDELPKPSTGKIQKNLVRDAHTDLYD</sequence>
<proteinExistence type="predicted"/>
<accession>A0A7I9VF84</accession>
<evidence type="ECO:0008006" key="3">
    <source>
        <dbReference type="Google" id="ProtNLM"/>
    </source>
</evidence>
<dbReference type="SUPFAM" id="SSF56801">
    <property type="entry name" value="Acetyl-CoA synthetase-like"/>
    <property type="match status" value="1"/>
</dbReference>
<dbReference type="RefSeq" id="WP_186349827.1">
    <property type="nucleotide sequence ID" value="NZ_BJOV01000005.1"/>
</dbReference>
<evidence type="ECO:0000313" key="2">
    <source>
        <dbReference type="Proteomes" id="UP000444960"/>
    </source>
</evidence>
<evidence type="ECO:0000313" key="1">
    <source>
        <dbReference type="EMBL" id="GEE03862.1"/>
    </source>
</evidence>
<name>A0A7I9VF84_9ACTN</name>
<reference evidence="2" key="1">
    <citation type="submission" date="2019-06" db="EMBL/GenBank/DDBJ databases">
        <title>Gordonia isolated from sludge of a wastewater treatment plant.</title>
        <authorList>
            <person name="Tamura T."/>
            <person name="Aoyama K."/>
            <person name="Kang Y."/>
            <person name="Saito S."/>
            <person name="Akiyama N."/>
            <person name="Yazawa K."/>
            <person name="Gonoi T."/>
            <person name="Mikami Y."/>
        </authorList>
    </citation>
    <scope>NUCLEOTIDE SEQUENCE [LARGE SCALE GENOMIC DNA]</scope>
    <source>
        <strain evidence="2">NBRC 107696</strain>
    </source>
</reference>
<keyword evidence="2" id="KW-1185">Reference proteome</keyword>
<organism evidence="1 2">
    <name type="scientific">Gordonia spumicola</name>
    <dbReference type="NCBI Taxonomy" id="589161"/>
    <lineage>
        <taxon>Bacteria</taxon>
        <taxon>Bacillati</taxon>
        <taxon>Actinomycetota</taxon>
        <taxon>Actinomycetes</taxon>
        <taxon>Mycobacteriales</taxon>
        <taxon>Gordoniaceae</taxon>
        <taxon>Gordonia</taxon>
    </lineage>
</organism>
<protein>
    <recommendedName>
        <fullName evidence="3">AMP-binding enzyme C-terminal domain-containing protein</fullName>
    </recommendedName>
</protein>
<comment type="caution">
    <text evidence="1">The sequence shown here is derived from an EMBL/GenBank/DDBJ whole genome shotgun (WGS) entry which is preliminary data.</text>
</comment>
<dbReference type="EMBL" id="BJOV01000005">
    <property type="protein sequence ID" value="GEE03862.1"/>
    <property type="molecule type" value="Genomic_DNA"/>
</dbReference>